<protein>
    <submittedName>
        <fullName evidence="2">Asp/Glu/hydantoin racemase</fullName>
    </submittedName>
</protein>
<dbReference type="InterPro" id="IPR015942">
    <property type="entry name" value="Asp/Glu/hydantoin_racemase"/>
</dbReference>
<dbReference type="PANTHER" id="PTHR28047">
    <property type="entry name" value="PROTEIN DCG1"/>
    <property type="match status" value="1"/>
</dbReference>
<dbReference type="InterPro" id="IPR053714">
    <property type="entry name" value="Iso_Racemase_Enz_sf"/>
</dbReference>
<gene>
    <name evidence="2" type="ORF">FHW16_003302</name>
</gene>
<organism evidence="2 3">
    <name type="scientific">Phyllobacterium myrsinacearum</name>
    <dbReference type="NCBI Taxonomy" id="28101"/>
    <lineage>
        <taxon>Bacteria</taxon>
        <taxon>Pseudomonadati</taxon>
        <taxon>Pseudomonadota</taxon>
        <taxon>Alphaproteobacteria</taxon>
        <taxon>Hyphomicrobiales</taxon>
        <taxon>Phyllobacteriaceae</taxon>
        <taxon>Phyllobacterium</taxon>
    </lineage>
</organism>
<dbReference type="RefSeq" id="WP_182550215.1">
    <property type="nucleotide sequence ID" value="NZ_JACGXN010000004.1"/>
</dbReference>
<accession>A0A839EH47</accession>
<dbReference type="Pfam" id="PF01177">
    <property type="entry name" value="Asp_Glu_race"/>
    <property type="match status" value="1"/>
</dbReference>
<evidence type="ECO:0000313" key="3">
    <source>
        <dbReference type="Proteomes" id="UP000549052"/>
    </source>
</evidence>
<dbReference type="AlphaFoldDB" id="A0A839EH47"/>
<dbReference type="InterPro" id="IPR052186">
    <property type="entry name" value="Hydantoin_racemase-like"/>
</dbReference>
<keyword evidence="3" id="KW-1185">Reference proteome</keyword>
<dbReference type="GO" id="GO:0047661">
    <property type="term" value="F:amino-acid racemase activity"/>
    <property type="evidence" value="ECO:0007669"/>
    <property type="project" value="InterPro"/>
</dbReference>
<reference evidence="2 3" key="1">
    <citation type="submission" date="2020-07" db="EMBL/GenBank/DDBJ databases">
        <title>Genomic Encyclopedia of Type Strains, Phase IV (KMG-V): Genome sequencing to study the core and pangenomes of soil and plant-associated prokaryotes.</title>
        <authorList>
            <person name="Whitman W."/>
        </authorList>
    </citation>
    <scope>NUCLEOTIDE SEQUENCE [LARGE SCALE GENOMIC DNA]</scope>
    <source>
        <strain evidence="2 3">AN3</strain>
    </source>
</reference>
<proteinExistence type="inferred from homology"/>
<comment type="similarity">
    <text evidence="1">Belongs to the HyuE racemase family.</text>
</comment>
<name>A0A839EH47_9HYPH</name>
<evidence type="ECO:0000256" key="1">
    <source>
        <dbReference type="ARBA" id="ARBA00038414"/>
    </source>
</evidence>
<dbReference type="Proteomes" id="UP000549052">
    <property type="component" value="Unassembled WGS sequence"/>
</dbReference>
<dbReference type="PANTHER" id="PTHR28047:SF5">
    <property type="entry name" value="PROTEIN DCG1"/>
    <property type="match status" value="1"/>
</dbReference>
<sequence length="229" mass="24073">MNKTRHIVLINPNTSTATTAMMTDIARQALPDHVSIAGMTARTGVPMILDEMQLAAAAAGVIEMGLAASPVAHGIIVSAFGDPGVEQLRRLLDIPVIGICEASMIEAATGGRRFGIATVTPQLVQSFSSKAEALGLGHLFAGTRLTDGDLRIVMSDAAELRDRLAIAVEQLFKHDGAEAVIIGGGPLGEAAIQLRQCFAAPVIAPIDAAARFMTRQMEKVRSSIETHQV</sequence>
<dbReference type="EMBL" id="JACGXN010000004">
    <property type="protein sequence ID" value="MBA8879583.1"/>
    <property type="molecule type" value="Genomic_DNA"/>
</dbReference>
<evidence type="ECO:0000313" key="2">
    <source>
        <dbReference type="EMBL" id="MBA8879583.1"/>
    </source>
</evidence>
<dbReference type="Gene3D" id="3.40.50.12500">
    <property type="match status" value="1"/>
</dbReference>
<comment type="caution">
    <text evidence="2">The sequence shown here is derived from an EMBL/GenBank/DDBJ whole genome shotgun (WGS) entry which is preliminary data.</text>
</comment>